<name>A0AA36FHP7_OCTVU</name>
<accession>A0AA36FHP7</accession>
<evidence type="ECO:0000313" key="1">
    <source>
        <dbReference type="EMBL" id="CAI9737977.1"/>
    </source>
</evidence>
<dbReference type="Proteomes" id="UP001162480">
    <property type="component" value="Chromosome 20"/>
</dbReference>
<dbReference type="AlphaFoldDB" id="A0AA36FHP7"/>
<dbReference type="EMBL" id="OX597833">
    <property type="protein sequence ID" value="CAI9737977.1"/>
    <property type="molecule type" value="Genomic_DNA"/>
</dbReference>
<reference evidence="1" key="1">
    <citation type="submission" date="2023-08" db="EMBL/GenBank/DDBJ databases">
        <authorList>
            <person name="Alioto T."/>
            <person name="Alioto T."/>
            <person name="Gomez Garrido J."/>
        </authorList>
    </citation>
    <scope>NUCLEOTIDE SEQUENCE</scope>
</reference>
<keyword evidence="2" id="KW-1185">Reference proteome</keyword>
<sequence length="80" mass="9518">MHKEGYASLDTVLIAHKRIYTGEIPYRYGICSNGFPVLKLAKLLKLKRIRITDVCSKSFSQIYRLTRHKYLRIRKKPYCR</sequence>
<proteinExistence type="predicted"/>
<evidence type="ECO:0000313" key="2">
    <source>
        <dbReference type="Proteomes" id="UP001162480"/>
    </source>
</evidence>
<organism evidence="1 2">
    <name type="scientific">Octopus vulgaris</name>
    <name type="common">Common octopus</name>
    <dbReference type="NCBI Taxonomy" id="6645"/>
    <lineage>
        <taxon>Eukaryota</taxon>
        <taxon>Metazoa</taxon>
        <taxon>Spiralia</taxon>
        <taxon>Lophotrochozoa</taxon>
        <taxon>Mollusca</taxon>
        <taxon>Cephalopoda</taxon>
        <taxon>Coleoidea</taxon>
        <taxon>Octopodiformes</taxon>
        <taxon>Octopoda</taxon>
        <taxon>Incirrata</taxon>
        <taxon>Octopodidae</taxon>
        <taxon>Octopus</taxon>
    </lineage>
</organism>
<gene>
    <name evidence="1" type="ORF">OCTVUL_1B030124</name>
</gene>
<protein>
    <submittedName>
        <fullName evidence="1">---NA</fullName>
    </submittedName>
</protein>
<dbReference type="Gene3D" id="3.30.160.60">
    <property type="entry name" value="Classic Zinc Finger"/>
    <property type="match status" value="1"/>
</dbReference>